<gene>
    <name evidence="2" type="ORF">FSB_LOCUS5006</name>
</gene>
<feature type="compositionally biased region" description="Basic and acidic residues" evidence="1">
    <location>
        <begin position="12"/>
        <end position="23"/>
    </location>
</feature>
<reference evidence="2" key="1">
    <citation type="submission" date="2018-02" db="EMBL/GenBank/DDBJ databases">
        <authorList>
            <person name="Cohen D.B."/>
            <person name="Kent A.D."/>
        </authorList>
    </citation>
    <scope>NUCLEOTIDE SEQUENCE</scope>
</reference>
<evidence type="ECO:0000313" key="2">
    <source>
        <dbReference type="EMBL" id="SPC77124.1"/>
    </source>
</evidence>
<evidence type="ECO:0000256" key="1">
    <source>
        <dbReference type="SAM" id="MobiDB-lite"/>
    </source>
</evidence>
<dbReference type="EMBL" id="OIVN01000253">
    <property type="protein sequence ID" value="SPC77124.1"/>
    <property type="molecule type" value="Genomic_DNA"/>
</dbReference>
<dbReference type="AlphaFoldDB" id="A0A2N9ERC2"/>
<accession>A0A2N9ERC2</accession>
<proteinExistence type="predicted"/>
<organism evidence="2">
    <name type="scientific">Fagus sylvatica</name>
    <name type="common">Beechnut</name>
    <dbReference type="NCBI Taxonomy" id="28930"/>
    <lineage>
        <taxon>Eukaryota</taxon>
        <taxon>Viridiplantae</taxon>
        <taxon>Streptophyta</taxon>
        <taxon>Embryophyta</taxon>
        <taxon>Tracheophyta</taxon>
        <taxon>Spermatophyta</taxon>
        <taxon>Magnoliopsida</taxon>
        <taxon>eudicotyledons</taxon>
        <taxon>Gunneridae</taxon>
        <taxon>Pentapetalae</taxon>
        <taxon>rosids</taxon>
        <taxon>fabids</taxon>
        <taxon>Fagales</taxon>
        <taxon>Fagaceae</taxon>
        <taxon>Fagus</taxon>
    </lineage>
</organism>
<feature type="region of interest" description="Disordered" evidence="1">
    <location>
        <begin position="1"/>
        <end position="39"/>
    </location>
</feature>
<sequence length="184" mass="20483">MATQCHPLRRSRPLERSKYKPREAPSSPPPSTPSPSPSGSYYHLAILNNTSFSKEVPDSWELEEYFRRGEKLLSCAIQRRNISTSLVSVTTPVIVAAAVTPTKKQIVLLNQCEYVTLTSSITGKELQTLDFFVSGISYGVPCIGVCSKRSGVAEKIIEKRSCKMIIEKRIMNKEEMPTSLAKTE</sequence>
<name>A0A2N9ERC2_FAGSY</name>
<feature type="compositionally biased region" description="Pro residues" evidence="1">
    <location>
        <begin position="26"/>
        <end position="36"/>
    </location>
</feature>
<protein>
    <submittedName>
        <fullName evidence="2">Uncharacterized protein</fullName>
    </submittedName>
</protein>